<evidence type="ECO:0000313" key="3">
    <source>
        <dbReference type="WBParaSite" id="ECPE_0001310001-mRNA-1"/>
    </source>
</evidence>
<dbReference type="WBParaSite" id="ECPE_0001310001-mRNA-1">
    <property type="protein sequence ID" value="ECPE_0001310001-mRNA-1"/>
    <property type="gene ID" value="ECPE_0001310001"/>
</dbReference>
<evidence type="ECO:0000313" key="2">
    <source>
        <dbReference type="Proteomes" id="UP000272942"/>
    </source>
</evidence>
<dbReference type="Proteomes" id="UP000272942">
    <property type="component" value="Unassembled WGS sequence"/>
</dbReference>
<keyword evidence="2" id="KW-1185">Reference proteome</keyword>
<protein>
    <submittedName>
        <fullName evidence="3">Helitron_like_N domain-containing protein</fullName>
    </submittedName>
</protein>
<sequence>MQNSLHSSTYSLHQLGTLHFQYNDPLKGDPSDDYVVTDRRAPAMEAIRIVKNGTRFTGGHFVLSLPWKKATYSRSGNYESALVGLNQLTCRLIRDEALRNRYVKLMNLMIDKGYVIHVPAYQLYEEYPPKLYCHLISISNMFLEMISPNPIHPRLWHMLTS</sequence>
<evidence type="ECO:0000313" key="1">
    <source>
        <dbReference type="EMBL" id="VDP90334.1"/>
    </source>
</evidence>
<organism evidence="3">
    <name type="scientific">Echinostoma caproni</name>
    <dbReference type="NCBI Taxonomy" id="27848"/>
    <lineage>
        <taxon>Eukaryota</taxon>
        <taxon>Metazoa</taxon>
        <taxon>Spiralia</taxon>
        <taxon>Lophotrochozoa</taxon>
        <taxon>Platyhelminthes</taxon>
        <taxon>Trematoda</taxon>
        <taxon>Digenea</taxon>
        <taxon>Plagiorchiida</taxon>
        <taxon>Echinostomata</taxon>
        <taxon>Echinostomatoidea</taxon>
        <taxon>Echinostomatidae</taxon>
        <taxon>Echinostoma</taxon>
    </lineage>
</organism>
<name>A0A183B1H7_9TREM</name>
<dbReference type="AlphaFoldDB" id="A0A183B1H7"/>
<reference evidence="1 2" key="2">
    <citation type="submission" date="2018-11" db="EMBL/GenBank/DDBJ databases">
        <authorList>
            <consortium name="Pathogen Informatics"/>
        </authorList>
    </citation>
    <scope>NUCLEOTIDE SEQUENCE [LARGE SCALE GENOMIC DNA]</scope>
    <source>
        <strain evidence="1 2">Egypt</strain>
    </source>
</reference>
<proteinExistence type="predicted"/>
<gene>
    <name evidence="1" type="ORF">ECPE_LOCUS13062</name>
</gene>
<reference evidence="3" key="1">
    <citation type="submission" date="2016-06" db="UniProtKB">
        <authorList>
            <consortium name="WormBaseParasite"/>
        </authorList>
    </citation>
    <scope>IDENTIFICATION</scope>
</reference>
<dbReference type="EMBL" id="UZAN01054207">
    <property type="protein sequence ID" value="VDP90334.1"/>
    <property type="molecule type" value="Genomic_DNA"/>
</dbReference>
<accession>A0A183B1H7</accession>